<dbReference type="PANTHER" id="PTHR12561:SF3">
    <property type="entry name" value="LIPOYLTRANSFERASE 1, MITOCHONDRIAL"/>
    <property type="match status" value="1"/>
</dbReference>
<name>W7I081_9PEZI</name>
<dbReference type="InterPro" id="IPR004143">
    <property type="entry name" value="BPL_LPL_catalytic"/>
</dbReference>
<evidence type="ECO:0000256" key="3">
    <source>
        <dbReference type="ARBA" id="ARBA00008242"/>
    </source>
</evidence>
<dbReference type="HOGENOM" id="CLU_022986_3_0_1"/>
<dbReference type="Proteomes" id="UP000024837">
    <property type="component" value="Unassembled WGS sequence"/>
</dbReference>
<dbReference type="AlphaFoldDB" id="W7I081"/>
<evidence type="ECO:0000256" key="4">
    <source>
        <dbReference type="ARBA" id="ARBA00015925"/>
    </source>
</evidence>
<dbReference type="GO" id="GO:0005739">
    <property type="term" value="C:mitochondrion"/>
    <property type="evidence" value="ECO:0007669"/>
    <property type="project" value="TreeGrafter"/>
</dbReference>
<dbReference type="Gene3D" id="3.30.930.10">
    <property type="entry name" value="Bira Bifunctional Protein, Domain 2"/>
    <property type="match status" value="1"/>
</dbReference>
<evidence type="ECO:0000313" key="8">
    <source>
        <dbReference type="Proteomes" id="UP000024837"/>
    </source>
</evidence>
<dbReference type="PROSITE" id="PS51733">
    <property type="entry name" value="BPL_LPL_CATALYTIC"/>
    <property type="match status" value="1"/>
</dbReference>
<dbReference type="CDD" id="cd16443">
    <property type="entry name" value="LplA"/>
    <property type="match status" value="1"/>
</dbReference>
<dbReference type="InterPro" id="IPR004562">
    <property type="entry name" value="LipoylTrfase_LipoateP_Ligase"/>
</dbReference>
<organism evidence="7 8">
    <name type="scientific">Drechslerella stenobrocha 248</name>
    <dbReference type="NCBI Taxonomy" id="1043628"/>
    <lineage>
        <taxon>Eukaryota</taxon>
        <taxon>Fungi</taxon>
        <taxon>Dikarya</taxon>
        <taxon>Ascomycota</taxon>
        <taxon>Pezizomycotina</taxon>
        <taxon>Orbiliomycetes</taxon>
        <taxon>Orbiliales</taxon>
        <taxon>Orbiliaceae</taxon>
        <taxon>Drechslerella</taxon>
    </lineage>
</organism>
<proteinExistence type="inferred from homology"/>
<feature type="region of interest" description="Disordered" evidence="5">
    <location>
        <begin position="429"/>
        <end position="474"/>
    </location>
</feature>
<keyword evidence="8" id="KW-1185">Reference proteome</keyword>
<gene>
    <name evidence="7" type="ORF">DRE_04894</name>
</gene>
<evidence type="ECO:0000256" key="2">
    <source>
        <dbReference type="ARBA" id="ARBA00005085"/>
    </source>
</evidence>
<comment type="pathway">
    <text evidence="2">Protein modification; protein lipoylation via exogenous pathway; protein N(6)-(lipoyl)lysine from lipoate: step 2/2.</text>
</comment>
<evidence type="ECO:0000256" key="1">
    <source>
        <dbReference type="ARBA" id="ARBA00003253"/>
    </source>
</evidence>
<protein>
    <recommendedName>
        <fullName evidence="4">Putative lipoate-protein ligase A</fullName>
    </recommendedName>
</protein>
<evidence type="ECO:0000256" key="5">
    <source>
        <dbReference type="SAM" id="MobiDB-lite"/>
    </source>
</evidence>
<reference evidence="7 8" key="1">
    <citation type="submission" date="2013-05" db="EMBL/GenBank/DDBJ databases">
        <title>Drechslerella stenobrocha genome reveals carnivorous origination and mechanical trapping mechanism of predatory fungi.</title>
        <authorList>
            <person name="Liu X."/>
            <person name="Zhang W."/>
            <person name="Liu K."/>
        </authorList>
    </citation>
    <scope>NUCLEOTIDE SEQUENCE [LARGE SCALE GENOMIC DNA]</scope>
    <source>
        <strain evidence="7 8">248</strain>
    </source>
</reference>
<dbReference type="EMBL" id="KI966423">
    <property type="protein sequence ID" value="EWC45887.1"/>
    <property type="molecule type" value="Genomic_DNA"/>
</dbReference>
<comment type="function">
    <text evidence="1">Catalyzes both the ATP-dependent activation of exogenously supplied lipoate to lipoyl-AMP and the transfer of the activated lipoyl onto the lipoyl domains of lipoate-dependent enzymes.</text>
</comment>
<dbReference type="PANTHER" id="PTHR12561">
    <property type="entry name" value="LIPOATE-PROTEIN LIGASE"/>
    <property type="match status" value="1"/>
</dbReference>
<dbReference type="GO" id="GO:0009249">
    <property type="term" value="P:protein lipoylation"/>
    <property type="evidence" value="ECO:0007669"/>
    <property type="project" value="InterPro"/>
</dbReference>
<evidence type="ECO:0000259" key="6">
    <source>
        <dbReference type="PROSITE" id="PS51733"/>
    </source>
</evidence>
<evidence type="ECO:0000313" key="7">
    <source>
        <dbReference type="EMBL" id="EWC45887.1"/>
    </source>
</evidence>
<dbReference type="OrthoDB" id="201621at2759"/>
<dbReference type="GO" id="GO:0017118">
    <property type="term" value="F:lipoyltransferase activity"/>
    <property type="evidence" value="ECO:0007669"/>
    <property type="project" value="TreeGrafter"/>
</dbReference>
<dbReference type="UniPathway" id="UPA00537">
    <property type="reaction ID" value="UER00595"/>
</dbReference>
<feature type="domain" description="BPL/LPL catalytic" evidence="6">
    <location>
        <begin position="83"/>
        <end position="276"/>
    </location>
</feature>
<sequence length="474" mass="52420">MPPPRGRLLSDCSLAASPFRLHRRRLATLPASSVNSARRPAPHDAPPITQLRLSPARLHIYRSSSTDPFFNLSAEDYLLRHSPSDSTILFTYTNAPSIVIGRNQNPWAEVNMPLLLQQQERQKESADDETSAVRLVRRRSGGGTVYHDLGNLCWSVIMPRKEFDRDVNAHMVVRALRKLGVASAAVNERHDIVLRGAGGDKKVSGSAYKIVRERAYHHATLLLDSHLAALGSLLDSPLRPFLQTQGVASVRSSVANIGVRKETLVDAIEAEFLTRNDAKDGEVSRVTLGQETAQERDYIREGMEELQSSKWLYNQTPRCTLTIPPETRLPELPGLPNVTPILPEHARFSLMVERGRVVHASVTTSPDPDFAFVQSQDAHGCLLNKPFAGPDLADGIAQTQSLDKSVMGAITNWLEHAVGAWGGGEWDRNTTTDGNLTMRERSRRRVDKRIAQAKTAKDEGTETEETSPSTTNTK</sequence>
<dbReference type="InterPro" id="IPR045864">
    <property type="entry name" value="aa-tRNA-synth_II/BPL/LPL"/>
</dbReference>
<dbReference type="Pfam" id="PF21948">
    <property type="entry name" value="LplA-B_cat"/>
    <property type="match status" value="1"/>
</dbReference>
<accession>W7I081</accession>
<dbReference type="SUPFAM" id="SSF55681">
    <property type="entry name" value="Class II aaRS and biotin synthetases"/>
    <property type="match status" value="1"/>
</dbReference>
<comment type="similarity">
    <text evidence="3">Belongs to the LplA family.</text>
</comment>